<evidence type="ECO:0000259" key="10">
    <source>
        <dbReference type="PROSITE" id="PS51710"/>
    </source>
</evidence>
<dbReference type="PROSITE" id="PS51881">
    <property type="entry name" value="OCT"/>
    <property type="match status" value="1"/>
</dbReference>
<dbReference type="NCBIfam" id="NF008956">
    <property type="entry name" value="PRK12299.1"/>
    <property type="match status" value="1"/>
</dbReference>
<dbReference type="NCBIfam" id="TIGR03595">
    <property type="entry name" value="Obg_CgtA_exten"/>
    <property type="match status" value="1"/>
</dbReference>
<keyword evidence="6 9" id="KW-0378">Hydrolase</keyword>
<evidence type="ECO:0000256" key="8">
    <source>
        <dbReference type="ARBA" id="ARBA00023134"/>
    </source>
</evidence>
<feature type="domain" description="OBG-type G" evidence="10">
    <location>
        <begin position="160"/>
        <end position="326"/>
    </location>
</feature>
<evidence type="ECO:0000313" key="13">
    <source>
        <dbReference type="EMBL" id="NKE38398.1"/>
    </source>
</evidence>
<dbReference type="InterPro" id="IPR036346">
    <property type="entry name" value="GTP-bd_prot_GTP1/OBG_C_sf"/>
</dbReference>
<evidence type="ECO:0000256" key="2">
    <source>
        <dbReference type="ARBA" id="ARBA00007699"/>
    </source>
</evidence>
<feature type="binding site" evidence="9">
    <location>
        <position position="193"/>
    </location>
    <ligand>
        <name>Mg(2+)</name>
        <dbReference type="ChEBI" id="CHEBI:18420"/>
    </ligand>
</feature>
<dbReference type="InterPro" id="IPR027417">
    <property type="entry name" value="P-loop_NTPase"/>
</dbReference>
<dbReference type="GO" id="GO:0000287">
    <property type="term" value="F:magnesium ion binding"/>
    <property type="evidence" value="ECO:0007669"/>
    <property type="project" value="InterPro"/>
</dbReference>
<dbReference type="Gene3D" id="3.40.50.300">
    <property type="entry name" value="P-loop containing nucleotide triphosphate hydrolases"/>
    <property type="match status" value="1"/>
</dbReference>
<evidence type="ECO:0000313" key="14">
    <source>
        <dbReference type="Proteomes" id="UP000584587"/>
    </source>
</evidence>
<dbReference type="InterPro" id="IPR031167">
    <property type="entry name" value="G_OBG"/>
</dbReference>
<dbReference type="SUPFAM" id="SSF82051">
    <property type="entry name" value="Obg GTP-binding protein N-terminal domain"/>
    <property type="match status" value="1"/>
</dbReference>
<dbReference type="PRINTS" id="PR00326">
    <property type="entry name" value="GTP1OBG"/>
</dbReference>
<dbReference type="CDD" id="cd01898">
    <property type="entry name" value="Obg"/>
    <property type="match status" value="1"/>
</dbReference>
<feature type="domain" description="OCT" evidence="11">
    <location>
        <begin position="347"/>
        <end position="427"/>
    </location>
</feature>
<comment type="subcellular location">
    <subcellularLocation>
        <location evidence="9">Cytoplasm</location>
    </subcellularLocation>
</comment>
<dbReference type="NCBIfam" id="NF008955">
    <property type="entry name" value="PRK12297.1"/>
    <property type="match status" value="1"/>
</dbReference>
<dbReference type="FunFam" id="2.70.210.12:FF:000001">
    <property type="entry name" value="GTPase Obg"/>
    <property type="match status" value="1"/>
</dbReference>
<reference evidence="13 14" key="1">
    <citation type="submission" date="2020-04" db="EMBL/GenBank/DDBJ databases">
        <title>Complete genome sequence of Spiroplasma platyhelix ATCC 51748, an insect isolate.</title>
        <authorList>
            <person name="Green E.A."/>
            <person name="Klassen J.L."/>
        </authorList>
    </citation>
    <scope>NUCLEOTIDE SEQUENCE [LARGE SCALE GENOMIC DNA]</scope>
    <source>
        <strain evidence="13 14">PALS-1</strain>
    </source>
</reference>
<dbReference type="InterPro" id="IPR005225">
    <property type="entry name" value="Small_GTP-bd"/>
</dbReference>
<dbReference type="GO" id="GO:0003924">
    <property type="term" value="F:GTPase activity"/>
    <property type="evidence" value="ECO:0007669"/>
    <property type="project" value="UniProtKB-UniRule"/>
</dbReference>
<evidence type="ECO:0000256" key="5">
    <source>
        <dbReference type="ARBA" id="ARBA00022741"/>
    </source>
</evidence>
<dbReference type="NCBIfam" id="TIGR00231">
    <property type="entry name" value="small_GTP"/>
    <property type="match status" value="1"/>
</dbReference>
<keyword evidence="7 9" id="KW-0460">Magnesium</keyword>
<keyword evidence="5 9" id="KW-0547">Nucleotide-binding</keyword>
<feature type="binding site" evidence="9">
    <location>
        <begin position="281"/>
        <end position="284"/>
    </location>
    <ligand>
        <name>GTP</name>
        <dbReference type="ChEBI" id="CHEBI:37565"/>
    </ligand>
</feature>
<comment type="similarity">
    <text evidence="2 9">Belongs to the TRAFAC class OBG-HflX-like GTPase superfamily. OBG GTPase family.</text>
</comment>
<dbReference type="Pfam" id="PF09269">
    <property type="entry name" value="DUF1967"/>
    <property type="match status" value="1"/>
</dbReference>
<keyword evidence="8 9" id="KW-0342">GTP-binding</keyword>
<dbReference type="GO" id="GO:0005525">
    <property type="term" value="F:GTP binding"/>
    <property type="evidence" value="ECO:0007669"/>
    <property type="project" value="UniProtKB-UniRule"/>
</dbReference>
<dbReference type="AlphaFoldDB" id="A0A846UD04"/>
<dbReference type="EC" id="3.6.5.-" evidence="9"/>
<dbReference type="PANTHER" id="PTHR11702:SF31">
    <property type="entry name" value="MITOCHONDRIAL RIBOSOME-ASSOCIATED GTPASE 2"/>
    <property type="match status" value="1"/>
</dbReference>
<dbReference type="InterPro" id="IPR015349">
    <property type="entry name" value="OCT_dom"/>
</dbReference>
<comment type="caution">
    <text evidence="13">The sequence shown here is derived from an EMBL/GenBank/DDBJ whole genome shotgun (WGS) entry which is preliminary data.</text>
</comment>
<keyword evidence="4 9" id="KW-0479">Metal-binding</keyword>
<evidence type="ECO:0000256" key="7">
    <source>
        <dbReference type="ARBA" id="ARBA00022842"/>
    </source>
</evidence>
<organism evidence="13 14">
    <name type="scientific">Spiroplasma platyhelix PALS-1</name>
    <dbReference type="NCBI Taxonomy" id="1276218"/>
    <lineage>
        <taxon>Bacteria</taxon>
        <taxon>Bacillati</taxon>
        <taxon>Mycoplasmatota</taxon>
        <taxon>Mollicutes</taxon>
        <taxon>Entomoplasmatales</taxon>
        <taxon>Spiroplasmataceae</taxon>
        <taxon>Spiroplasma</taxon>
    </lineage>
</organism>
<feature type="binding site" evidence="9">
    <location>
        <position position="173"/>
    </location>
    <ligand>
        <name>Mg(2+)</name>
        <dbReference type="ChEBI" id="CHEBI:18420"/>
    </ligand>
</feature>
<sequence length="429" mass="47018">MKFIDLIKLKVKAGKGGDGIIAFRRELYVPKGGPSGGDGGNGGSVVFVGDEGLNTLLDLRKTREITAKAGENGKPKNMHGKNGTSVLIKVPLGTIVKNAKTNEVIADIIKHKQEAVIAKGGIGGRGNAKFASSTNRVPKISENGTLGEEFEIICELKLLANAGLIGLPNAGKSTFLSVVSAAKPVIADYPFTTLDPQLAVVKVHDDSFVIADLPGLIAGASDGKGLGLQFLKHIERCQVLVHMIDVSDNSSDHFLTYQLIIQELSKYNKNILKKPEIIVANKIDKISDSSIVKKLEKQLKKPVFAISALNKTDLKPLLEEINRLVKQADIDKEEIAQEMQEHTLYKYQTKDKSELEVVVKKVAAHEWEVTGATIKKMAQKNPLNTHQNILLFQIKLQDLGVFQELRKKGIKKGDSVKIFNYDMIWEEEN</sequence>
<dbReference type="PROSITE" id="PS51710">
    <property type="entry name" value="G_OBG"/>
    <property type="match status" value="1"/>
</dbReference>
<evidence type="ECO:0000259" key="11">
    <source>
        <dbReference type="PROSITE" id="PS51881"/>
    </source>
</evidence>
<comment type="function">
    <text evidence="9">An essential GTPase which binds GTP, GDP and possibly (p)ppGpp with moderate affinity, with high nucleotide exchange rates and a fairly low GTP hydrolysis rate. Plays a role in control of the cell cycle, stress response, ribosome biogenesis and in those bacteria that undergo differentiation, in morphogenesis control.</text>
</comment>
<dbReference type="PROSITE" id="PS51883">
    <property type="entry name" value="OBG"/>
    <property type="match status" value="1"/>
</dbReference>
<dbReference type="PANTHER" id="PTHR11702">
    <property type="entry name" value="DEVELOPMENTALLY REGULATED GTP-BINDING PROTEIN-RELATED"/>
    <property type="match status" value="1"/>
</dbReference>
<evidence type="ECO:0000256" key="6">
    <source>
        <dbReference type="ARBA" id="ARBA00022801"/>
    </source>
</evidence>
<protein>
    <recommendedName>
        <fullName evidence="9">GTPase Obg</fullName>
        <ecNumber evidence="9">3.6.5.-</ecNumber>
    </recommendedName>
    <alternativeName>
        <fullName evidence="9">GTP-binding protein Obg</fullName>
    </alternativeName>
</protein>
<dbReference type="SUPFAM" id="SSF102741">
    <property type="entry name" value="Obg GTP-binding protein C-terminal domain"/>
    <property type="match status" value="1"/>
</dbReference>
<dbReference type="Proteomes" id="UP000584587">
    <property type="component" value="Unassembled WGS sequence"/>
</dbReference>
<evidence type="ECO:0000256" key="4">
    <source>
        <dbReference type="ARBA" id="ARBA00022723"/>
    </source>
</evidence>
<comment type="subunit">
    <text evidence="9">Monomer.</text>
</comment>
<feature type="binding site" evidence="9">
    <location>
        <begin position="212"/>
        <end position="215"/>
    </location>
    <ligand>
        <name>GTP</name>
        <dbReference type="ChEBI" id="CHEBI:37565"/>
    </ligand>
</feature>
<dbReference type="InterPro" id="IPR036726">
    <property type="entry name" value="GTP1_OBG_dom_sf"/>
</dbReference>
<dbReference type="SUPFAM" id="SSF52540">
    <property type="entry name" value="P-loop containing nucleoside triphosphate hydrolases"/>
    <property type="match status" value="1"/>
</dbReference>
<accession>A0A846UD04</accession>
<feature type="binding site" evidence="9">
    <location>
        <begin position="307"/>
        <end position="309"/>
    </location>
    <ligand>
        <name>GTP</name>
        <dbReference type="ChEBI" id="CHEBI:37565"/>
    </ligand>
</feature>
<dbReference type="Pfam" id="PF01926">
    <property type="entry name" value="MMR_HSR1"/>
    <property type="match status" value="1"/>
</dbReference>
<dbReference type="PIRSF" id="PIRSF002401">
    <property type="entry name" value="GTP_bd_Obg/CgtA"/>
    <property type="match status" value="1"/>
</dbReference>
<gene>
    <name evidence="13" type="primary">obgE</name>
    <name evidence="9" type="synonym">obg</name>
    <name evidence="13" type="ORF">HER12_01320</name>
</gene>
<name>A0A846UD04_9MOLU</name>
<comment type="cofactor">
    <cofactor evidence="1 9">
        <name>Mg(2+)</name>
        <dbReference type="ChEBI" id="CHEBI:18420"/>
    </cofactor>
</comment>
<dbReference type="EMBL" id="JAAVVK010000001">
    <property type="protein sequence ID" value="NKE38398.1"/>
    <property type="molecule type" value="Genomic_DNA"/>
</dbReference>
<dbReference type="Gene3D" id="2.70.210.12">
    <property type="entry name" value="GTP1/OBG domain"/>
    <property type="match status" value="1"/>
</dbReference>
<feature type="binding site" evidence="9">
    <location>
        <begin position="166"/>
        <end position="173"/>
    </location>
    <ligand>
        <name>GTP</name>
        <dbReference type="ChEBI" id="CHEBI:37565"/>
    </ligand>
</feature>
<dbReference type="Gene3D" id="3.30.300.350">
    <property type="entry name" value="GTP-binding protein OBG, C-terminal domain"/>
    <property type="match status" value="1"/>
</dbReference>
<dbReference type="NCBIfam" id="TIGR02729">
    <property type="entry name" value="Obg_CgtA"/>
    <property type="match status" value="1"/>
</dbReference>
<dbReference type="GO" id="GO:0005737">
    <property type="term" value="C:cytoplasm"/>
    <property type="evidence" value="ECO:0007669"/>
    <property type="project" value="UniProtKB-SubCell"/>
</dbReference>
<dbReference type="RefSeq" id="WP_168104870.1">
    <property type="nucleotide sequence ID" value="NZ_CP051215.1"/>
</dbReference>
<keyword evidence="14" id="KW-1185">Reference proteome</keyword>
<evidence type="ECO:0000256" key="9">
    <source>
        <dbReference type="HAMAP-Rule" id="MF_01454"/>
    </source>
</evidence>
<feature type="domain" description="Obg" evidence="12">
    <location>
        <begin position="1"/>
        <end position="159"/>
    </location>
</feature>
<dbReference type="GO" id="GO:0042254">
    <property type="term" value="P:ribosome biogenesis"/>
    <property type="evidence" value="ECO:0007669"/>
    <property type="project" value="UniProtKB-UniRule"/>
</dbReference>
<dbReference type="InterPro" id="IPR045086">
    <property type="entry name" value="OBG_GTPase"/>
</dbReference>
<dbReference type="InterPro" id="IPR006169">
    <property type="entry name" value="GTP1_OBG_dom"/>
</dbReference>
<dbReference type="InterPro" id="IPR006073">
    <property type="entry name" value="GTP-bd"/>
</dbReference>
<dbReference type="InterPro" id="IPR014100">
    <property type="entry name" value="GTP-bd_Obg/CgtA"/>
</dbReference>
<feature type="binding site" evidence="9">
    <location>
        <begin position="191"/>
        <end position="195"/>
    </location>
    <ligand>
        <name>GTP</name>
        <dbReference type="ChEBI" id="CHEBI:37565"/>
    </ligand>
</feature>
<dbReference type="Pfam" id="PF01018">
    <property type="entry name" value="GTP1_OBG"/>
    <property type="match status" value="1"/>
</dbReference>
<dbReference type="HAMAP" id="MF_01454">
    <property type="entry name" value="GTPase_Obg"/>
    <property type="match status" value="1"/>
</dbReference>
<keyword evidence="3 9" id="KW-0963">Cytoplasm</keyword>
<evidence type="ECO:0000256" key="1">
    <source>
        <dbReference type="ARBA" id="ARBA00001946"/>
    </source>
</evidence>
<evidence type="ECO:0000259" key="12">
    <source>
        <dbReference type="PROSITE" id="PS51883"/>
    </source>
</evidence>
<evidence type="ECO:0000256" key="3">
    <source>
        <dbReference type="ARBA" id="ARBA00022490"/>
    </source>
</evidence>
<proteinExistence type="inferred from homology"/>